<dbReference type="EMBL" id="KV748598">
    <property type="protein sequence ID" value="OCL14233.1"/>
    <property type="molecule type" value="Genomic_DNA"/>
</dbReference>
<evidence type="ECO:0000313" key="3">
    <source>
        <dbReference type="EMBL" id="OCL14233.1"/>
    </source>
</evidence>
<feature type="domain" description="Clr5" evidence="2">
    <location>
        <begin position="19"/>
        <end position="71"/>
    </location>
</feature>
<feature type="region of interest" description="Disordered" evidence="1">
    <location>
        <begin position="1"/>
        <end position="22"/>
    </location>
</feature>
<proteinExistence type="predicted"/>
<dbReference type="PANTHER" id="PTHR38788">
    <property type="entry name" value="CLR5 DOMAIN-CONTAINING PROTEIN"/>
    <property type="match status" value="1"/>
</dbReference>
<dbReference type="AlphaFoldDB" id="A0A8E2FD31"/>
<evidence type="ECO:0000256" key="1">
    <source>
        <dbReference type="SAM" id="MobiDB-lite"/>
    </source>
</evidence>
<evidence type="ECO:0000313" key="4">
    <source>
        <dbReference type="Proteomes" id="UP000250140"/>
    </source>
</evidence>
<feature type="region of interest" description="Disordered" evidence="1">
    <location>
        <begin position="339"/>
        <end position="362"/>
    </location>
</feature>
<dbReference type="OrthoDB" id="539213at2759"/>
<dbReference type="InterPro" id="IPR025676">
    <property type="entry name" value="Clr5_dom"/>
</dbReference>
<dbReference type="Pfam" id="PF14420">
    <property type="entry name" value="Clr5"/>
    <property type="match status" value="1"/>
</dbReference>
<accession>A0A8E2FD31</accession>
<dbReference type="Proteomes" id="UP000250140">
    <property type="component" value="Unassembled WGS sequence"/>
</dbReference>
<keyword evidence="4" id="KW-1185">Reference proteome</keyword>
<dbReference type="PANTHER" id="PTHR38788:SF3">
    <property type="entry name" value="CLR5 DOMAIN-CONTAINING PROTEIN"/>
    <property type="match status" value="1"/>
</dbReference>
<name>A0A8E2FD31_9PEZI</name>
<evidence type="ECO:0000259" key="2">
    <source>
        <dbReference type="Pfam" id="PF14420"/>
    </source>
</evidence>
<gene>
    <name evidence="3" type="ORF">AOQ84DRAFT_384874</name>
</gene>
<protein>
    <recommendedName>
        <fullName evidence="2">Clr5 domain-containing protein</fullName>
    </recommendedName>
</protein>
<feature type="compositionally biased region" description="Low complexity" evidence="1">
    <location>
        <begin position="301"/>
        <end position="314"/>
    </location>
</feature>
<organism evidence="3 4">
    <name type="scientific">Glonium stellatum</name>
    <dbReference type="NCBI Taxonomy" id="574774"/>
    <lineage>
        <taxon>Eukaryota</taxon>
        <taxon>Fungi</taxon>
        <taxon>Dikarya</taxon>
        <taxon>Ascomycota</taxon>
        <taxon>Pezizomycotina</taxon>
        <taxon>Dothideomycetes</taxon>
        <taxon>Pleosporomycetidae</taxon>
        <taxon>Gloniales</taxon>
        <taxon>Gloniaceae</taxon>
        <taxon>Glonium</taxon>
    </lineage>
</organism>
<feature type="compositionally biased region" description="Polar residues" evidence="1">
    <location>
        <begin position="345"/>
        <end position="362"/>
    </location>
</feature>
<feature type="region of interest" description="Disordered" evidence="1">
    <location>
        <begin position="283"/>
        <end position="314"/>
    </location>
</feature>
<sequence>MEPTRLQGTGQGDGNGPPADPWEVWKPTIERLWMVESRKLPDIVSLMKKDHGFDAVDHQYKYHFKKWKWKKSVPLKAKSAIATQLQTRAAAGKTSTAITFQGRPVDSKKIRRYLKENARKDVVSSGGLRASGAGQQVLFGPALPFSKRIFLNWNLPYGALRLLRGKEIDHLSPLHPIGTTPQDDIAVTTPSAGAPSPNDVPSPTSKALNMKKAVDRAHLFINGRHQDLIRSMNTEERVTISTWLYQFWFFSFKTAKCWGRGPRDWKADSLGFGEYQEAAQTSLPGTPSMIMNDNIGRWSHSESSPSSASASHASPRPSQLCRWVIHLADIDAIQMVENYVPSPPRDNNGQDPQDETTWTNWPDTWYQPQFPEKLRNGLENNDFSTIVTGSLPVAIPQVVKAAQKSPDELLKEAFGFSIIGRNVGLLARLLDQICHSNVNVIGLYPLHMAASYLDGANTCCDVFEQLLGKISILLEAADGNVNDLYVNELGHTVLDILMVTILKSHTSLTPDVVDDALRSEKRFVGEEIDICGRWDADSDCIRACLAEGKAMIPFSWKHKFCHTSAQAICHSIDLLYEDLPDATLSSPSGLFTKYCLACGSKMQLQPLHTLVMTAFHLARAGCEDEDLFGVLACLLCLVANGVDASRTADLSLVLLLGEEMPSDCCNHAELSPADLARSLTAHLPASSPLKVDIGWRLFCHVLRQCEQIKRFDRTYYGDSNVFGEHDDGHVLGFSAVCRGFHRHPFGKNKTLAMLWASVQAELATYRRLNEGESWLSGKFNLEALLDSLELGLDPAIGLLEEGLLMPFCICGKFRYSTTLFPTIQEISRRYFANLDVWNRATYRVV</sequence>
<reference evidence="3 4" key="1">
    <citation type="journal article" date="2016" name="Nat. Commun.">
        <title>Ectomycorrhizal ecology is imprinted in the genome of the dominant symbiotic fungus Cenococcum geophilum.</title>
        <authorList>
            <consortium name="DOE Joint Genome Institute"/>
            <person name="Peter M."/>
            <person name="Kohler A."/>
            <person name="Ohm R.A."/>
            <person name="Kuo A."/>
            <person name="Krutzmann J."/>
            <person name="Morin E."/>
            <person name="Arend M."/>
            <person name="Barry K.W."/>
            <person name="Binder M."/>
            <person name="Choi C."/>
            <person name="Clum A."/>
            <person name="Copeland A."/>
            <person name="Grisel N."/>
            <person name="Haridas S."/>
            <person name="Kipfer T."/>
            <person name="LaButti K."/>
            <person name="Lindquist E."/>
            <person name="Lipzen A."/>
            <person name="Maire R."/>
            <person name="Meier B."/>
            <person name="Mihaltcheva S."/>
            <person name="Molinier V."/>
            <person name="Murat C."/>
            <person name="Poggeler S."/>
            <person name="Quandt C.A."/>
            <person name="Sperisen C."/>
            <person name="Tritt A."/>
            <person name="Tisserant E."/>
            <person name="Crous P.W."/>
            <person name="Henrissat B."/>
            <person name="Nehls U."/>
            <person name="Egli S."/>
            <person name="Spatafora J.W."/>
            <person name="Grigoriev I.V."/>
            <person name="Martin F.M."/>
        </authorList>
    </citation>
    <scope>NUCLEOTIDE SEQUENCE [LARGE SCALE GENOMIC DNA]</scope>
    <source>
        <strain evidence="3 4">CBS 207.34</strain>
    </source>
</reference>